<evidence type="ECO:0000256" key="2">
    <source>
        <dbReference type="PROSITE-ProRule" id="PRU00285"/>
    </source>
</evidence>
<dbReference type="PROSITE" id="PS01031">
    <property type="entry name" value="SHSP"/>
    <property type="match status" value="1"/>
</dbReference>
<evidence type="ECO:0000259" key="5">
    <source>
        <dbReference type="PROSITE" id="PS01031"/>
    </source>
</evidence>
<organism evidence="6 7">
    <name type="scientific">Thermothielavioides terrestris</name>
    <dbReference type="NCBI Taxonomy" id="2587410"/>
    <lineage>
        <taxon>Eukaryota</taxon>
        <taxon>Fungi</taxon>
        <taxon>Dikarya</taxon>
        <taxon>Ascomycota</taxon>
        <taxon>Pezizomycotina</taxon>
        <taxon>Sordariomycetes</taxon>
        <taxon>Sordariomycetidae</taxon>
        <taxon>Sordariales</taxon>
        <taxon>Chaetomiaceae</taxon>
        <taxon>Thermothielavioides</taxon>
    </lineage>
</organism>
<feature type="compositionally biased region" description="Low complexity" evidence="4">
    <location>
        <begin position="114"/>
        <end position="127"/>
    </location>
</feature>
<comment type="similarity">
    <text evidence="2 3">Belongs to the small heat shock protein (HSP20) family.</text>
</comment>
<accession>A0A446BKM8</accession>
<feature type="domain" description="SHSP" evidence="5">
    <location>
        <begin position="52"/>
        <end position="260"/>
    </location>
</feature>
<reference evidence="6 7" key="1">
    <citation type="submission" date="2018-04" db="EMBL/GenBank/DDBJ databases">
        <authorList>
            <person name="Huttner S."/>
            <person name="Dainat J."/>
        </authorList>
    </citation>
    <scope>NUCLEOTIDE SEQUENCE [LARGE SCALE GENOMIC DNA]</scope>
</reference>
<dbReference type="InterPro" id="IPR031107">
    <property type="entry name" value="Small_HSP"/>
</dbReference>
<dbReference type="CDD" id="cd06464">
    <property type="entry name" value="ACD_sHsps-like"/>
    <property type="match status" value="1"/>
</dbReference>
<evidence type="ECO:0000256" key="1">
    <source>
        <dbReference type="ARBA" id="ARBA00023016"/>
    </source>
</evidence>
<gene>
    <name evidence="6" type="ORF">TT172_LOCUS5458</name>
</gene>
<protein>
    <submittedName>
        <fullName evidence="6">74615b36-def3-4a6b-8020-9815de4efb29</fullName>
    </submittedName>
</protein>
<dbReference type="Gene3D" id="2.60.40.790">
    <property type="match status" value="1"/>
</dbReference>
<feature type="region of interest" description="Disordered" evidence="4">
    <location>
        <begin position="105"/>
        <end position="200"/>
    </location>
</feature>
<evidence type="ECO:0000313" key="6">
    <source>
        <dbReference type="EMBL" id="SPQ23039.1"/>
    </source>
</evidence>
<evidence type="ECO:0000256" key="4">
    <source>
        <dbReference type="SAM" id="MobiDB-lite"/>
    </source>
</evidence>
<name>A0A446BKM8_9PEZI</name>
<dbReference type="InterPro" id="IPR002068">
    <property type="entry name" value="A-crystallin/Hsp20_dom"/>
</dbReference>
<sequence length="260" mass="28589">MLSILPYSFCAPAPVEASFSPLFRLLDDFDSYSRQVQCPSTGVAHRRQHLQRQLAAFNPKFDVRETENAYELHGELPGLERDNVNIEFTDAQTLVIRGRIERNYDSESDANSNTAVAQQAQAATTAPAPEPSETETAPEPRRRTSHQATVEDDPEDENTPASTPASTPTASPKQEAVQPAAASLTKAAAQPETQVQAGAPRSARYYRRWERSVGEFSRAFAFPARVDHDGVTASLNNGLLSVTVPKARKYAPRRIEISSH</sequence>
<dbReference type="EMBL" id="OUUZ01000009">
    <property type="protein sequence ID" value="SPQ23039.1"/>
    <property type="molecule type" value="Genomic_DNA"/>
</dbReference>
<dbReference type="Pfam" id="PF00011">
    <property type="entry name" value="HSP20"/>
    <property type="match status" value="1"/>
</dbReference>
<dbReference type="Proteomes" id="UP000289323">
    <property type="component" value="Unassembled WGS sequence"/>
</dbReference>
<keyword evidence="1" id="KW-0346">Stress response</keyword>
<evidence type="ECO:0000256" key="3">
    <source>
        <dbReference type="RuleBase" id="RU003616"/>
    </source>
</evidence>
<dbReference type="AlphaFoldDB" id="A0A446BKM8"/>
<proteinExistence type="inferred from homology"/>
<evidence type="ECO:0000313" key="7">
    <source>
        <dbReference type="Proteomes" id="UP000289323"/>
    </source>
</evidence>
<feature type="compositionally biased region" description="Low complexity" evidence="4">
    <location>
        <begin position="159"/>
        <end position="172"/>
    </location>
</feature>
<dbReference type="PANTHER" id="PTHR11527">
    <property type="entry name" value="HEAT-SHOCK PROTEIN 20 FAMILY MEMBER"/>
    <property type="match status" value="1"/>
</dbReference>
<dbReference type="InterPro" id="IPR008978">
    <property type="entry name" value="HSP20-like_chaperone"/>
</dbReference>
<dbReference type="SUPFAM" id="SSF49764">
    <property type="entry name" value="HSP20-like chaperones"/>
    <property type="match status" value="1"/>
</dbReference>